<organism evidence="2 3">
    <name type="scientific">Exocentrus adspersus</name>
    <dbReference type="NCBI Taxonomy" id="1586481"/>
    <lineage>
        <taxon>Eukaryota</taxon>
        <taxon>Metazoa</taxon>
        <taxon>Ecdysozoa</taxon>
        <taxon>Arthropoda</taxon>
        <taxon>Hexapoda</taxon>
        <taxon>Insecta</taxon>
        <taxon>Pterygota</taxon>
        <taxon>Neoptera</taxon>
        <taxon>Endopterygota</taxon>
        <taxon>Coleoptera</taxon>
        <taxon>Polyphaga</taxon>
        <taxon>Cucujiformia</taxon>
        <taxon>Chrysomeloidea</taxon>
        <taxon>Cerambycidae</taxon>
        <taxon>Lamiinae</taxon>
        <taxon>Acanthocinini</taxon>
        <taxon>Exocentrus</taxon>
    </lineage>
</organism>
<dbReference type="AlphaFoldDB" id="A0AAV8VD92"/>
<comment type="caution">
    <text evidence="2">The sequence shown here is derived from an EMBL/GenBank/DDBJ whole genome shotgun (WGS) entry which is preliminary data.</text>
</comment>
<feature type="domain" description="Integrase zinc-binding" evidence="1">
    <location>
        <begin position="197"/>
        <end position="250"/>
    </location>
</feature>
<dbReference type="PANTHER" id="PTHR47331">
    <property type="entry name" value="PHD-TYPE DOMAIN-CONTAINING PROTEIN"/>
    <property type="match status" value="1"/>
</dbReference>
<dbReference type="Gene3D" id="1.10.340.70">
    <property type="match status" value="1"/>
</dbReference>
<dbReference type="Gene3D" id="3.30.420.10">
    <property type="entry name" value="Ribonuclease H-like superfamily/Ribonuclease H"/>
    <property type="match status" value="1"/>
</dbReference>
<proteinExistence type="predicted"/>
<dbReference type="Pfam" id="PF17921">
    <property type="entry name" value="Integrase_H2C2"/>
    <property type="match status" value="1"/>
</dbReference>
<evidence type="ECO:0000259" key="1">
    <source>
        <dbReference type="Pfam" id="PF17921"/>
    </source>
</evidence>
<dbReference type="Pfam" id="PF03564">
    <property type="entry name" value="DUF1759"/>
    <property type="match status" value="1"/>
</dbReference>
<gene>
    <name evidence="2" type="ORF">NQ315_003558</name>
</gene>
<dbReference type="Proteomes" id="UP001159042">
    <property type="component" value="Unassembled WGS sequence"/>
</dbReference>
<dbReference type="GO" id="GO:0003676">
    <property type="term" value="F:nucleic acid binding"/>
    <property type="evidence" value="ECO:0007669"/>
    <property type="project" value="InterPro"/>
</dbReference>
<evidence type="ECO:0000313" key="2">
    <source>
        <dbReference type="EMBL" id="KAJ8912021.1"/>
    </source>
</evidence>
<dbReference type="InterPro" id="IPR041588">
    <property type="entry name" value="Integrase_H2C2"/>
</dbReference>
<dbReference type="EMBL" id="JANEYG010000151">
    <property type="protein sequence ID" value="KAJ8912021.1"/>
    <property type="molecule type" value="Genomic_DNA"/>
</dbReference>
<dbReference type="InterPro" id="IPR036397">
    <property type="entry name" value="RNaseH_sf"/>
</dbReference>
<name>A0AAV8VD92_9CUCU</name>
<dbReference type="PANTHER" id="PTHR47331:SF2">
    <property type="match status" value="1"/>
</dbReference>
<accession>A0AAV8VD92</accession>
<protein>
    <recommendedName>
        <fullName evidence="1">Integrase zinc-binding domain-containing protein</fullName>
    </recommendedName>
</protein>
<keyword evidence="3" id="KW-1185">Reference proteome</keyword>
<dbReference type="InterPro" id="IPR005312">
    <property type="entry name" value="DUF1759"/>
</dbReference>
<sequence length="325" mass="37266">MEFKKIDGNIRDWLSFWAQFSKIHEDPDIDEADKIEYLIQATVSNSRARQLVESYPVVKENYNKIVEALKSRFGRDDIQIEVYVRELLKLIIGNATSQSKMAISSLYDKLETHMRALETLGVTSDKCSAMLFPLIESCLPEDSLRMWQRLCDANDKRISFLHPFRDKDGIIRLKSSVSNRQDEESFRFPVVLPAKHPMVSRLIFEVHEKSCHVGIQGLFSLLRDKYWILGGRRAVKDVISKCVICNRHNTAPFSVETPPLPLDRVKDAVPFEVTGVDYTGPLYLRSGEKVCVGLFTCAIYRAVHLELTTSLSTQSFMQVLRRFVA</sequence>
<evidence type="ECO:0000313" key="3">
    <source>
        <dbReference type="Proteomes" id="UP001159042"/>
    </source>
</evidence>
<reference evidence="2 3" key="1">
    <citation type="journal article" date="2023" name="Insect Mol. Biol.">
        <title>Genome sequencing provides insights into the evolution of gene families encoding plant cell wall-degrading enzymes in longhorned beetles.</title>
        <authorList>
            <person name="Shin N.R."/>
            <person name="Okamura Y."/>
            <person name="Kirsch R."/>
            <person name="Pauchet Y."/>
        </authorList>
    </citation>
    <scope>NUCLEOTIDE SEQUENCE [LARGE SCALE GENOMIC DNA]</scope>
    <source>
        <strain evidence="2">EAD_L_NR</strain>
    </source>
</reference>